<evidence type="ECO:0000256" key="1">
    <source>
        <dbReference type="SAM" id="MobiDB-lite"/>
    </source>
</evidence>
<protein>
    <submittedName>
        <fullName evidence="2">Transcriptional regulator, AraC family</fullName>
    </submittedName>
</protein>
<dbReference type="EMBL" id="CADCTH010000449">
    <property type="protein sequence ID" value="CAA9279998.1"/>
    <property type="molecule type" value="Genomic_DNA"/>
</dbReference>
<dbReference type="AlphaFoldDB" id="A0A6J4JHE8"/>
<organism evidence="2">
    <name type="scientific">uncultured Actinomycetospora sp</name>
    <dbReference type="NCBI Taxonomy" id="1135996"/>
    <lineage>
        <taxon>Bacteria</taxon>
        <taxon>Bacillati</taxon>
        <taxon>Actinomycetota</taxon>
        <taxon>Actinomycetes</taxon>
        <taxon>Pseudonocardiales</taxon>
        <taxon>Pseudonocardiaceae</taxon>
        <taxon>Actinomycetospora</taxon>
        <taxon>environmental samples</taxon>
    </lineage>
</organism>
<evidence type="ECO:0000313" key="2">
    <source>
        <dbReference type="EMBL" id="CAA9279998.1"/>
    </source>
</evidence>
<feature type="region of interest" description="Disordered" evidence="1">
    <location>
        <begin position="1"/>
        <end position="68"/>
    </location>
</feature>
<gene>
    <name evidence="2" type="ORF">AVDCRST_MAG54-3525</name>
</gene>
<accession>A0A6J4JHE8</accession>
<feature type="non-terminal residue" evidence="2">
    <location>
        <position position="68"/>
    </location>
</feature>
<feature type="compositionally biased region" description="Basic residues" evidence="1">
    <location>
        <begin position="7"/>
        <end position="26"/>
    </location>
</feature>
<feature type="compositionally biased region" description="Basic and acidic residues" evidence="1">
    <location>
        <begin position="48"/>
        <end position="60"/>
    </location>
</feature>
<reference evidence="2" key="1">
    <citation type="submission" date="2020-02" db="EMBL/GenBank/DDBJ databases">
        <authorList>
            <person name="Meier V. D."/>
        </authorList>
    </citation>
    <scope>NUCLEOTIDE SEQUENCE</scope>
    <source>
        <strain evidence="2">AVDCRST_MAG54</strain>
    </source>
</reference>
<proteinExistence type="predicted"/>
<sequence>APPPRRPGGRRRAAGAGRHRRGRGLRRPGAPVPRVRRARRVLAHALARRGDRERPRRDRTPGGGSRAM</sequence>
<name>A0A6J4JHE8_9PSEU</name>
<feature type="non-terminal residue" evidence="2">
    <location>
        <position position="1"/>
    </location>
</feature>